<evidence type="ECO:0000313" key="3">
    <source>
        <dbReference type="Proteomes" id="UP000664628"/>
    </source>
</evidence>
<organism evidence="2 3">
    <name type="scientific">Fibrella forsythiae</name>
    <dbReference type="NCBI Taxonomy" id="2817061"/>
    <lineage>
        <taxon>Bacteria</taxon>
        <taxon>Pseudomonadati</taxon>
        <taxon>Bacteroidota</taxon>
        <taxon>Cytophagia</taxon>
        <taxon>Cytophagales</taxon>
        <taxon>Spirosomataceae</taxon>
        <taxon>Fibrella</taxon>
    </lineage>
</organism>
<comment type="caution">
    <text evidence="2">The sequence shown here is derived from an EMBL/GenBank/DDBJ whole genome shotgun (WGS) entry which is preliminary data.</text>
</comment>
<evidence type="ECO:0000313" key="2">
    <source>
        <dbReference type="EMBL" id="MBO0953052.1"/>
    </source>
</evidence>
<keyword evidence="1" id="KW-0732">Signal</keyword>
<keyword evidence="3" id="KW-1185">Reference proteome</keyword>
<evidence type="ECO:0000256" key="1">
    <source>
        <dbReference type="SAM" id="SignalP"/>
    </source>
</evidence>
<evidence type="ECO:0008006" key="4">
    <source>
        <dbReference type="Google" id="ProtNLM"/>
    </source>
</evidence>
<gene>
    <name evidence="2" type="ORF">J2I46_31050</name>
</gene>
<name>A0ABS3JSQ0_9BACT</name>
<proteinExistence type="predicted"/>
<dbReference type="EMBL" id="JAFMYW010000019">
    <property type="protein sequence ID" value="MBO0953052.1"/>
    <property type="molecule type" value="Genomic_DNA"/>
</dbReference>
<dbReference type="RefSeq" id="WP_207333004.1">
    <property type="nucleotide sequence ID" value="NZ_JAFMYW010000019.1"/>
</dbReference>
<protein>
    <recommendedName>
        <fullName evidence="4">Lipoprotein</fullName>
    </recommendedName>
</protein>
<accession>A0ABS3JSQ0</accession>
<sequence length="199" mass="20716">MSVSSSISPAPVAAASLAICPLLTRTLRYTAGLLALGLVACSSPGTATDPAPKPGGNYVKVTLNGQTKTYTNVKLDEEGVAGGLRLWSLEATASEDDFLSVSMWGSGTGPYPYKPTIDSFKQVSQIEYRTKNGMLASYAALVCPDQAGFYAPQGSVTVTQYSNGKAAKGTFSGALMSDQDADNCNKQGTPFSGEFSISQ</sequence>
<feature type="chain" id="PRO_5047526323" description="Lipoprotein" evidence="1">
    <location>
        <begin position="48"/>
        <end position="199"/>
    </location>
</feature>
<dbReference type="Proteomes" id="UP000664628">
    <property type="component" value="Unassembled WGS sequence"/>
</dbReference>
<reference evidence="2 3" key="1">
    <citation type="submission" date="2021-03" db="EMBL/GenBank/DDBJ databases">
        <title>Fibrella sp. HMF5405 genome sequencing and assembly.</title>
        <authorList>
            <person name="Kang H."/>
            <person name="Kim H."/>
            <person name="Bae S."/>
            <person name="Joh K."/>
        </authorList>
    </citation>
    <scope>NUCLEOTIDE SEQUENCE [LARGE SCALE GENOMIC DNA]</scope>
    <source>
        <strain evidence="2 3">HMF5405</strain>
    </source>
</reference>
<feature type="signal peptide" evidence="1">
    <location>
        <begin position="1"/>
        <end position="47"/>
    </location>
</feature>